<dbReference type="SMR" id="A1Z8V5"/>
<dbReference type="InParanoid" id="A1Z8V5"/>
<evidence type="ECO:0000313" key="14">
    <source>
        <dbReference type="Proteomes" id="UP000000803"/>
    </source>
</evidence>
<keyword evidence="9" id="KW-0966">Cell projection</keyword>
<dbReference type="OrthoDB" id="536093at2759"/>
<proteinExistence type="inferred from homology"/>
<reference evidence="12 14" key="11">
    <citation type="journal article" date="2015" name="Genome Res.">
        <title>The Release 6 reference sequence of the Drosophila melanogaster genome.</title>
        <authorList>
            <person name="Hoskins R.A."/>
            <person name="Carlson J.W."/>
            <person name="Wan K.H."/>
            <person name="Park S."/>
            <person name="Mendez I."/>
            <person name="Galle S.E."/>
            <person name="Booth B.W."/>
            <person name="Pfeiffer B.D."/>
            <person name="George R.A."/>
            <person name="Svirskas R."/>
            <person name="Krzywinski M."/>
            <person name="Schein J."/>
            <person name="Accardo M.C."/>
            <person name="Damia E."/>
            <person name="Messina G."/>
            <person name="Mendez-Lago M."/>
            <person name="de Pablos B."/>
            <person name="Demakova O.V."/>
            <person name="Andreyeva E.N."/>
            <person name="Boldyreva L.V."/>
            <person name="Marra M."/>
            <person name="Carvalho A.B."/>
            <person name="Dimitri P."/>
            <person name="Villasante A."/>
            <person name="Zhimulev I.F."/>
            <person name="Rubin G.M."/>
            <person name="Karpen G.H."/>
            <person name="Celniker S.E."/>
        </authorList>
    </citation>
    <scope>NUCLEOTIDE SEQUENCE [LARGE SCALE GENOMIC DNA]</scope>
    <source>
        <strain evidence="14">Berkeley</strain>
    </source>
</reference>
<evidence type="ECO:0000256" key="6">
    <source>
        <dbReference type="ARBA" id="ARBA00022846"/>
    </source>
</evidence>
<dbReference type="InterPro" id="IPR042815">
    <property type="entry name" value="DRC10"/>
</dbReference>
<dbReference type="BioGRID-ORCS" id="36327">
    <property type="hits" value="0 hits in 1 CRISPR screen"/>
</dbReference>
<dbReference type="STRING" id="7227.FBpp0087106"/>
<reference evidence="12 14" key="4">
    <citation type="journal article" date="2002" name="Genome Biol.">
        <title>The transposable elements of the Drosophila melanogaster euchromatin: a genomics perspective.</title>
        <authorList>
            <person name="Kaminker J.S."/>
            <person name="Bergman C.M."/>
            <person name="Kronmiller B."/>
            <person name="Carlson J."/>
            <person name="Svirskas R."/>
            <person name="Patel S."/>
            <person name="Frise E."/>
            <person name="Wheeler D.A."/>
            <person name="Lewis S.E."/>
            <person name="Rubin G.M."/>
            <person name="Ashburner M."/>
            <person name="Celniker S.E."/>
        </authorList>
    </citation>
    <scope>NUCLEOTIDE SEQUENCE [LARGE SCALE GENOMIC DNA]</scope>
    <source>
        <strain evidence="14">Berkeley</strain>
    </source>
</reference>
<keyword evidence="8" id="KW-0206">Cytoskeleton</keyword>
<dbReference type="RefSeq" id="NP_995823.1">
    <property type="nucleotide sequence ID" value="NM_206101.2"/>
</dbReference>
<comment type="similarity">
    <text evidence="3">Belongs to the DRC10 family.</text>
</comment>
<comment type="function">
    <text evidence="1">Component of the nexin-dynein regulatory complex (N-DRC), a key regulator of ciliary/flagellar motility which maintains the alignment and integrity of the distal axoneme and regulates microtubule sliding in motile axonemes.</text>
</comment>
<evidence type="ECO:0000256" key="7">
    <source>
        <dbReference type="ARBA" id="ARBA00023069"/>
    </source>
</evidence>
<dbReference type="Proteomes" id="UP000000803">
    <property type="component" value="Chromosome 2R"/>
</dbReference>
<keyword evidence="5" id="KW-0963">Cytoplasm</keyword>
<feature type="region of interest" description="Disordered" evidence="11">
    <location>
        <begin position="340"/>
        <end position="360"/>
    </location>
</feature>
<dbReference type="GeneID" id="36327"/>
<evidence type="ECO:0000256" key="3">
    <source>
        <dbReference type="ARBA" id="ARBA00009071"/>
    </source>
</evidence>
<dbReference type="UCSC" id="CG13168-RC">
    <property type="organism name" value="d. melanogaster"/>
</dbReference>
<keyword evidence="10" id="KW-0175">Coiled coil</keyword>
<keyword evidence="7" id="KW-0969">Cilium</keyword>
<reference evidence="12 14" key="3">
    <citation type="journal article" date="2002" name="Genome Biol.">
        <title>Annotation of the Drosophila melanogaster euchromatic genome: a systematic review.</title>
        <authorList>
            <person name="Misra S."/>
            <person name="Crosby M.A."/>
            <person name="Mungall C.J."/>
            <person name="Matthews B.B."/>
            <person name="Campbell K.S."/>
            <person name="Hradecky P."/>
            <person name="Huang Y."/>
            <person name="Kaminker J.S."/>
            <person name="Millburn G.H."/>
            <person name="Prochnik S.E."/>
            <person name="Smith C.D."/>
            <person name="Tupy J.L."/>
            <person name="Whitfied E.J."/>
            <person name="Bayraktaroglu L."/>
            <person name="Berman B.P."/>
            <person name="Bettencourt B.R."/>
            <person name="Celniker S.E."/>
            <person name="de Grey A.D."/>
            <person name="Drysdale R.A."/>
            <person name="Harris N.L."/>
            <person name="Richter J."/>
            <person name="Russo S."/>
            <person name="Schroeder A.J."/>
            <person name="Shu S.Q."/>
            <person name="Stapleton M."/>
            <person name="Yamada C."/>
            <person name="Ashburner M."/>
            <person name="Gelbart W.M."/>
            <person name="Rubin G.M."/>
            <person name="Lewis S.E."/>
        </authorList>
    </citation>
    <scope>GENOME REANNOTATION</scope>
    <source>
        <strain evidence="14">Berkeley</strain>
    </source>
</reference>
<evidence type="ECO:0000256" key="2">
    <source>
        <dbReference type="ARBA" id="ARBA00004611"/>
    </source>
</evidence>
<reference evidence="12 14" key="9">
    <citation type="journal article" date="2015" name="G3 (Bethesda)">
        <title>Gene Model Annotations for Drosophila melanogaster: Impact of High-Throughput Data.</title>
        <authorList>
            <consortium name="FlyBase Consortium"/>
            <person name="Matthews B.B."/>
            <person name="Dos Santos G."/>
            <person name="Crosby M.A."/>
            <person name="Emmert D.B."/>
            <person name="St Pierre S.E."/>
            <person name="Gramates L.S."/>
            <person name="Zhou P."/>
            <person name="Schroeder A.J."/>
            <person name="Falls K."/>
            <person name="Strelets V."/>
            <person name="Russo S.M."/>
            <person name="Gelbart W.M."/>
            <person name="null"/>
        </authorList>
    </citation>
    <scope>NUCLEOTIDE SEQUENCE [LARGE SCALE GENOMIC DNA]</scope>
    <source>
        <strain evidence="14">Berkeley</strain>
    </source>
</reference>
<reference evidence="12 14" key="7">
    <citation type="journal article" date="2007" name="Science">
        <title>The Release 5.1 annotation of Drosophila melanogaster heterochromatin.</title>
        <authorList>
            <person name="Smith C.D."/>
            <person name="Shu S."/>
            <person name="Mungall C.J."/>
            <person name="Karpen G.H."/>
        </authorList>
    </citation>
    <scope>NUCLEOTIDE SEQUENCE [LARGE SCALE GENOMIC DNA]</scope>
    <source>
        <strain evidence="14">Berkeley</strain>
    </source>
</reference>
<evidence type="ECO:0000256" key="9">
    <source>
        <dbReference type="ARBA" id="ARBA00023273"/>
    </source>
</evidence>
<evidence type="ECO:0000256" key="8">
    <source>
        <dbReference type="ARBA" id="ARBA00023212"/>
    </source>
</evidence>
<evidence type="ECO:0000256" key="4">
    <source>
        <dbReference type="ARBA" id="ARBA00021752"/>
    </source>
</evidence>
<organism evidence="12 14">
    <name type="scientific">Drosophila melanogaster</name>
    <name type="common">Fruit fly</name>
    <dbReference type="NCBI Taxonomy" id="7227"/>
    <lineage>
        <taxon>Eukaryota</taxon>
        <taxon>Metazoa</taxon>
        <taxon>Ecdysozoa</taxon>
        <taxon>Arthropoda</taxon>
        <taxon>Hexapoda</taxon>
        <taxon>Insecta</taxon>
        <taxon>Pterygota</taxon>
        <taxon>Neoptera</taxon>
        <taxon>Endopterygota</taxon>
        <taxon>Diptera</taxon>
        <taxon>Brachycera</taxon>
        <taxon>Muscomorpha</taxon>
        <taxon>Ephydroidea</taxon>
        <taxon>Drosophilidae</taxon>
        <taxon>Drosophila</taxon>
        <taxon>Sophophora</taxon>
    </lineage>
</organism>
<sequence>MDTTAERQVRLEGVERVLKMSQERIKIAMIIPKLLENPEKLKSVLKDTCYEEVLEPIDDMIRHLGKQSGRSKLPHDHTTMRIVDFFLVNHSIHRFFPHLKKNLNERDRQLLAAFHFLLESAHVHLHRSSRSEITKERKLHAIFHQNVDIKKKIKELKASLAFQKVIGKWKTAAKGIYLMKVEEDLANKKWQNNVAIQNEIEKCHRTMRSYHKSSMDRQKELEEELQNARESYEKMTKKHLAEEHELRSEKNKLLLQLQSMLKKYDTSLGEKMRENLVAEDQYLAAKKVLDDFMVQYRQEERIYKNIVVKREEEERRVQQEKLVIFMMNRAAGKIQKYWRKWKKDQRKRKRQGKGKGKKGK</sequence>
<dbReference type="PhylomeDB" id="A1Z8V5"/>
<reference evidence="12 14" key="5">
    <citation type="journal article" date="2002" name="Genome Biol.">
        <title>Heterochromatic sequences in a Drosophila whole-genome shotgun assembly.</title>
        <authorList>
            <person name="Hoskins R.A."/>
            <person name="Smith C.D."/>
            <person name="Carlson J.W."/>
            <person name="Carvalho A.B."/>
            <person name="Halpern A."/>
            <person name="Kaminker J.S."/>
            <person name="Kennedy C."/>
            <person name="Mungall C.J."/>
            <person name="Sullivan B.A."/>
            <person name="Sutton G.G."/>
            <person name="Yasuhara J.C."/>
            <person name="Wakimoto B.T."/>
            <person name="Myers E.W."/>
            <person name="Celniker S.E."/>
            <person name="Rubin G.M."/>
            <person name="Karpen G.H."/>
        </authorList>
    </citation>
    <scope>NUCLEOTIDE SEQUENCE [LARGE SCALE GENOMIC DNA]</scope>
    <source>
        <strain evidence="14">Berkeley</strain>
    </source>
</reference>
<reference evidence="12 14" key="1">
    <citation type="journal article" date="2000" name="Science">
        <title>The genome sequence of Drosophila melanogaster.</title>
        <authorList>
            <person name="Adams M.D."/>
            <person name="Celniker S.E."/>
            <person name="Holt R.A."/>
            <person name="Evans C.A."/>
            <person name="Gocayne J.D."/>
            <person name="Amanatides P.G."/>
            <person name="Scherer S.E."/>
            <person name="Li P.W."/>
            <person name="Hoskins R.A."/>
            <person name="Galle R.F."/>
            <person name="George R.A."/>
            <person name="Lewis S.E."/>
            <person name="Richards S."/>
            <person name="Ashburner M."/>
            <person name="Henderson S.N."/>
            <person name="Sutton G.G."/>
            <person name="Wortman J.R."/>
            <person name="Yandell M.D."/>
            <person name="Zhang Q."/>
            <person name="Chen L.X."/>
            <person name="Brandon R.C."/>
            <person name="Rogers Y.H."/>
            <person name="Blazej R.G."/>
            <person name="Champe M."/>
            <person name="Pfeiffer B.D."/>
            <person name="Wan K.H."/>
            <person name="Doyle C."/>
            <person name="Baxter E.G."/>
            <person name="Helt G."/>
            <person name="Nelson C.R."/>
            <person name="Gabor G.L."/>
            <person name="Abril J.F."/>
            <person name="Agbayani A."/>
            <person name="An H.J."/>
            <person name="Andrews-Pfannkoch C."/>
            <person name="Baldwin D."/>
            <person name="Ballew R.M."/>
            <person name="Basu A."/>
            <person name="Baxendale J."/>
            <person name="Bayraktaroglu L."/>
            <person name="Beasley E.M."/>
            <person name="Beeson K.Y."/>
            <person name="Benos P.V."/>
            <person name="Berman B.P."/>
            <person name="Bhandari D."/>
            <person name="Bolshakov S."/>
            <person name="Borkova D."/>
            <person name="Botchan M.R."/>
            <person name="Bouck J."/>
            <person name="Brokstein P."/>
            <person name="Brottier P."/>
            <person name="Burtis K.C."/>
            <person name="Busam D.A."/>
            <person name="Butler H."/>
            <person name="Cadieu E."/>
            <person name="Center A."/>
            <person name="Chandra I."/>
            <person name="Cherry J.M."/>
            <person name="Cawley S."/>
            <person name="Dahlke C."/>
            <person name="Davenport L.B."/>
            <person name="Davies P."/>
            <person name="de Pablos B."/>
            <person name="Delcher A."/>
            <person name="Deng Z."/>
            <person name="Mays A.D."/>
            <person name="Dew I."/>
            <person name="Dietz S.M."/>
            <person name="Dodson K."/>
            <person name="Doup L.E."/>
            <person name="Downes M."/>
            <person name="Dugan-Rocha S."/>
            <person name="Dunkov B.C."/>
            <person name="Dunn P."/>
            <person name="Durbin K.J."/>
            <person name="Evangelista C.C."/>
            <person name="Ferraz C."/>
            <person name="Ferriera S."/>
            <person name="Fleischmann W."/>
            <person name="Fosler C."/>
            <person name="Gabrielian A.E."/>
            <person name="Garg N.S."/>
            <person name="Gelbart W.M."/>
            <person name="Glasser K."/>
            <person name="Glodek A."/>
            <person name="Gong F."/>
            <person name="Gorrell J.H."/>
            <person name="Gu Z."/>
            <person name="Guan P."/>
            <person name="Harris M."/>
            <person name="Harris N.L."/>
            <person name="Harvey D."/>
            <person name="Heiman T.J."/>
            <person name="Hernandez J.R."/>
            <person name="Houck J."/>
            <person name="Hostin D."/>
            <person name="Houston K.A."/>
            <person name="Howland T.J."/>
            <person name="Wei M.H."/>
            <person name="Ibegwam C."/>
            <person name="Jalali M."/>
            <person name="Kalush F."/>
            <person name="Karpen G.H."/>
            <person name="Ke Z."/>
            <person name="Kennison J.A."/>
            <person name="Ketchum K.A."/>
            <person name="Kimmel B.E."/>
            <person name="Kodira C.D."/>
            <person name="Kraft C."/>
            <person name="Kravitz S."/>
            <person name="Kulp D."/>
            <person name="Lai Z."/>
            <person name="Lasko P."/>
            <person name="Lei Y."/>
            <person name="Levitsky A.A."/>
            <person name="Li J."/>
            <person name="Li Z."/>
            <person name="Liang Y."/>
            <person name="Lin X."/>
            <person name="Liu X."/>
            <person name="Mattei B."/>
            <person name="McIntosh T.C."/>
            <person name="McLeod M.P."/>
            <person name="McPherson D."/>
            <person name="Merkulov G."/>
            <person name="Milshina N.V."/>
            <person name="Mobarry C."/>
            <person name="Morris J."/>
            <person name="Moshrefi A."/>
            <person name="Mount S.M."/>
            <person name="Moy M."/>
            <person name="Murphy B."/>
            <person name="Murphy L."/>
            <person name="Muzny D.M."/>
            <person name="Nelson D.L."/>
            <person name="Nelson D.R."/>
            <person name="Nelson K.A."/>
            <person name="Nixon K."/>
            <person name="Nusskern D.R."/>
            <person name="Pacleb J.M."/>
            <person name="Palazzolo M."/>
            <person name="Pittman G.S."/>
            <person name="Pan S."/>
            <person name="Pollard J."/>
            <person name="Puri V."/>
            <person name="Reese M.G."/>
            <person name="Reinert K."/>
            <person name="Remington K."/>
            <person name="Saunders R.D."/>
            <person name="Scheeler F."/>
            <person name="Shen H."/>
            <person name="Shue B.C."/>
            <person name="Siden-Kiamos I."/>
            <person name="Simpson M."/>
            <person name="Skupski M.P."/>
            <person name="Smith T."/>
            <person name="Spier E."/>
            <person name="Spradling A.C."/>
            <person name="Stapleton M."/>
            <person name="Strong R."/>
            <person name="Sun E."/>
            <person name="Svirskas R."/>
            <person name="Tector C."/>
            <person name="Turner R."/>
            <person name="Venter E."/>
            <person name="Wang A.H."/>
            <person name="Wang X."/>
            <person name="Wang Z.Y."/>
            <person name="Wassarman D.A."/>
            <person name="Weinstock G.M."/>
            <person name="Weissenbach J."/>
            <person name="Williams S.M."/>
            <person name="WoodageT"/>
            <person name="Worley K.C."/>
            <person name="Wu D."/>
            <person name="Yang S."/>
            <person name="Yao Q.A."/>
            <person name="Ye J."/>
            <person name="Yeh R.F."/>
            <person name="Zaveri J.S."/>
            <person name="Zhan M."/>
            <person name="Zhang G."/>
            <person name="Zhao Q."/>
            <person name="Zheng L."/>
            <person name="Zheng X.H."/>
            <person name="Zhong F.N."/>
            <person name="Zhong W."/>
            <person name="Zhou X."/>
            <person name="Zhu S."/>
            <person name="Zhu X."/>
            <person name="Smith H.O."/>
            <person name="Gibbs R.A."/>
            <person name="Myers E.W."/>
            <person name="Rubin G.M."/>
            <person name="Venter J.C."/>
        </authorList>
    </citation>
    <scope>NUCLEOTIDE SEQUENCE [LARGE SCALE GENOMIC DNA]</scope>
    <source>
        <strain evidence="14">Berkeley</strain>
    </source>
</reference>
<comment type="subcellular location">
    <subcellularLocation>
        <location evidence="2">Cytoplasm</location>
        <location evidence="2">Cytoskeleton</location>
        <location evidence="2">Flagellum axoneme</location>
    </subcellularLocation>
</comment>
<accession>A1Z8V5</accession>
<dbReference type="AlphaFoldDB" id="A1Z8V5"/>
<dbReference type="VEuPathDB" id="VectorBase:FBgn0033705"/>
<feature type="coiled-coil region" evidence="10">
    <location>
        <begin position="211"/>
        <end position="245"/>
    </location>
</feature>
<keyword evidence="6" id="KW-0282">Flagellum</keyword>
<dbReference type="eggNOG" id="ENOG502TCIR">
    <property type="taxonomic scope" value="Eukaryota"/>
</dbReference>
<reference evidence="12 14" key="6">
    <citation type="journal article" date="2005" name="PLoS Comput. Biol.">
        <title>Combined evidence annotation of transposable elements in genome sequences.</title>
        <authorList>
            <person name="Quesneville H."/>
            <person name="Bergman C.M."/>
            <person name="Andrieu O."/>
            <person name="Autard D."/>
            <person name="Nouaud D."/>
            <person name="Ashburner M."/>
            <person name="Anxolabehere D."/>
        </authorList>
    </citation>
    <scope>NUCLEOTIDE SEQUENCE [LARGE SCALE GENOMIC DNA]</scope>
    <source>
        <strain evidence="14">Berkeley</strain>
    </source>
</reference>
<name>A1Z8V5_DROME</name>
<reference evidence="12 14" key="10">
    <citation type="journal article" date="2015" name="G3 (Bethesda)">
        <title>Gene Model Annotations for Drosophila melanogaster: The Rule-Benders.</title>
        <authorList>
            <consortium name="FlyBase Consortium"/>
            <person name="Crosby M.A."/>
            <person name="Gramates L.S."/>
            <person name="Dos Santos G."/>
            <person name="Matthews B.B."/>
            <person name="St Pierre S.E."/>
            <person name="Zhou P."/>
            <person name="Schroeder A.J."/>
            <person name="Falls K."/>
            <person name="Emmert D.B."/>
            <person name="Russo S.M."/>
            <person name="Gelbart W.M."/>
            <person name="null"/>
        </authorList>
    </citation>
    <scope>NUCLEOTIDE SEQUENCE [LARGE SCALE GENOMIC DNA]</scope>
    <source>
        <strain evidence="14">Berkeley</strain>
    </source>
</reference>
<dbReference type="PaxDb" id="7227-FBpp0087106"/>
<protein>
    <recommendedName>
        <fullName evidence="4">Dynein regulatory complex protein 10</fullName>
    </recommendedName>
</protein>
<dbReference type="Bgee" id="FBgn0033705">
    <property type="expression patterns" value="Expressed in early elongation stage spermatid (Drosophila) in testis and 24 other cell types or tissues"/>
</dbReference>
<dbReference type="ExpressionAtlas" id="A1Z8V5">
    <property type="expression patterns" value="baseline and differential"/>
</dbReference>
<evidence type="ECO:0000313" key="13">
    <source>
        <dbReference type="FlyBase" id="FBgn0033705"/>
    </source>
</evidence>
<keyword evidence="14" id="KW-1185">Reference proteome</keyword>
<dbReference type="PANTHER" id="PTHR31598:SF1">
    <property type="entry name" value="DYNEIN REGULATORY COMPLEX PROTEIN 10"/>
    <property type="match status" value="1"/>
</dbReference>
<evidence type="ECO:0000256" key="11">
    <source>
        <dbReference type="SAM" id="MobiDB-lite"/>
    </source>
</evidence>
<dbReference type="AGR" id="FB:FBgn0033705"/>
<evidence type="ECO:0000256" key="10">
    <source>
        <dbReference type="SAM" id="Coils"/>
    </source>
</evidence>
<reference evidence="12 14" key="8">
    <citation type="journal article" date="2007" name="Science">
        <title>Sequence finishing and mapping of Drosophila melanogaster heterochromatin.</title>
        <authorList>
            <person name="Hoskins R.A."/>
            <person name="Carlson J.W."/>
            <person name="Kennedy C."/>
            <person name="Acevedo D."/>
            <person name="Evans-Holm M."/>
            <person name="Frise E."/>
            <person name="Wan K.H."/>
            <person name="Park S."/>
            <person name="Mendez-Lago M."/>
            <person name="Rossi F."/>
            <person name="Villasante A."/>
            <person name="Dimitri P."/>
            <person name="Karpen G.H."/>
            <person name="Celniker S.E."/>
        </authorList>
    </citation>
    <scope>NUCLEOTIDE SEQUENCE [LARGE SCALE GENOMIC DNA]</scope>
    <source>
        <strain evidence="14">Berkeley</strain>
    </source>
</reference>
<gene>
    <name evidence="12" type="primary">Dmel\CG13168</name>
    <name evidence="12 13" type="ORF">CG13168</name>
    <name evidence="12" type="ORF">Dmel_CG13168</name>
</gene>
<evidence type="ECO:0000256" key="5">
    <source>
        <dbReference type="ARBA" id="ARBA00022490"/>
    </source>
</evidence>
<dbReference type="EMBL" id="AE013599">
    <property type="protein sequence ID" value="AAS64865.1"/>
    <property type="molecule type" value="Genomic_DNA"/>
</dbReference>
<dbReference type="FlyBase" id="FBgn0033705">
    <property type="gene designation" value="CG13168"/>
</dbReference>
<evidence type="ECO:0000313" key="12">
    <source>
        <dbReference type="EMBL" id="AAS64865.1"/>
    </source>
</evidence>
<evidence type="ECO:0000256" key="1">
    <source>
        <dbReference type="ARBA" id="ARBA00003029"/>
    </source>
</evidence>
<dbReference type="PANTHER" id="PTHR31598">
    <property type="entry name" value="IQ DOMAIN-CONTAINING PROTEIN D"/>
    <property type="match status" value="1"/>
</dbReference>
<reference evidence="12 14" key="2">
    <citation type="journal article" date="2002" name="Genome Biol.">
        <title>Finishing a whole-genome shotgun: release 3 of the Drosophila melanogaster euchromatic genome sequence.</title>
        <authorList>
            <person name="Celniker S.E."/>
            <person name="Wheeler D.A."/>
            <person name="Kronmiller B."/>
            <person name="Carlson J.W."/>
            <person name="Halpern A."/>
            <person name="Patel S."/>
            <person name="Adams M."/>
            <person name="Champe M."/>
            <person name="Dugan S.P."/>
            <person name="Frise E."/>
            <person name="Hodgson A."/>
            <person name="George R.A."/>
            <person name="Hoskins R.A."/>
            <person name="Laverty T."/>
            <person name="Muzny D.M."/>
            <person name="Nelson C.R."/>
            <person name="Pacleb J.M."/>
            <person name="Park S."/>
            <person name="Pfeiffer B.D."/>
            <person name="Richards S."/>
            <person name="Sodergren E.J."/>
            <person name="Svirskas R."/>
            <person name="Tabor P.E."/>
            <person name="Wan K."/>
            <person name="Stapleton M."/>
            <person name="Sutton G.G."/>
            <person name="Venter C."/>
            <person name="Weinstock G."/>
            <person name="Scherer S.E."/>
            <person name="Myers E.W."/>
            <person name="Gibbs R.A."/>
            <person name="Rubin G.M."/>
        </authorList>
    </citation>
    <scope>NUCLEOTIDE SEQUENCE [LARGE SCALE GENOMIC DNA]</scope>
    <source>
        <strain evidence="14">Berkeley</strain>
    </source>
</reference>
<dbReference type="OMA" id="AKIQKYW"/>